<sequence length="169" mass="18864">MSIADWISVAAAAIAGVGVFFAIREYRHAVRERIDKKRAELDAVAVAWHPRSVPNQPHGDGTGLWKYEVTVQNPGHFPIRDVVVELQFGLAVQRRHYDGVLDAPRRSLEMEQPVVLPGGSRTWTRNIVLPFEARHQLRNTTADVTFTTSDGTRRTNHMDGRPPTVHGAA</sequence>
<evidence type="ECO:0000256" key="1">
    <source>
        <dbReference type="SAM" id="MobiDB-lite"/>
    </source>
</evidence>
<dbReference type="AlphaFoldDB" id="F6FTG7"/>
<dbReference type="KEGG" id="iva:Isova_0361"/>
<evidence type="ECO:0000256" key="2">
    <source>
        <dbReference type="SAM" id="Phobius"/>
    </source>
</evidence>
<feature type="transmembrane region" description="Helical" evidence="2">
    <location>
        <begin position="6"/>
        <end position="23"/>
    </location>
</feature>
<protein>
    <submittedName>
        <fullName evidence="3">Uncharacterized protein</fullName>
    </submittedName>
</protein>
<dbReference type="Proteomes" id="UP000009236">
    <property type="component" value="Chromosome"/>
</dbReference>
<dbReference type="STRING" id="743718.Isova_0361"/>
<reference evidence="3 4" key="1">
    <citation type="submission" date="2011-05" db="EMBL/GenBank/DDBJ databases">
        <title>Complete sequence of Isoptericola variabilis 225.</title>
        <authorList>
            <consortium name="US DOE Joint Genome Institute"/>
            <person name="Lucas S."/>
            <person name="Han J."/>
            <person name="Lapidus A."/>
            <person name="Cheng J.-F."/>
            <person name="Goodwin L."/>
            <person name="Pitluck S."/>
            <person name="Peters L."/>
            <person name="Mikhailova N."/>
            <person name="Zeytun A."/>
            <person name="Han C."/>
            <person name="Tapia R."/>
            <person name="Land M."/>
            <person name="Hauser L."/>
            <person name="Kyrpides N."/>
            <person name="Ivanova N."/>
            <person name="Pagani I."/>
            <person name="Siebers A."/>
            <person name="Allgaier M."/>
            <person name="Thelen M."/>
            <person name="Hugenholtz P."/>
            <person name="Gladden J."/>
            <person name="Woyke T."/>
        </authorList>
    </citation>
    <scope>NUCLEOTIDE SEQUENCE [LARGE SCALE GENOMIC DNA]</scope>
    <source>
        <strain evidence="4">225</strain>
    </source>
</reference>
<keyword evidence="2" id="KW-0472">Membrane</keyword>
<name>F6FTG7_ISOV2</name>
<proteinExistence type="predicted"/>
<dbReference type="RefSeq" id="WP_013837555.1">
    <property type="nucleotide sequence ID" value="NC_015588.1"/>
</dbReference>
<organism evidence="4">
    <name type="scientific">Isoptericola variabilis (strain 225)</name>
    <dbReference type="NCBI Taxonomy" id="743718"/>
    <lineage>
        <taxon>Bacteria</taxon>
        <taxon>Bacillati</taxon>
        <taxon>Actinomycetota</taxon>
        <taxon>Actinomycetes</taxon>
        <taxon>Micrococcales</taxon>
        <taxon>Promicromonosporaceae</taxon>
        <taxon>Isoptericola</taxon>
    </lineage>
</organism>
<feature type="region of interest" description="Disordered" evidence="1">
    <location>
        <begin position="147"/>
        <end position="169"/>
    </location>
</feature>
<feature type="compositionally biased region" description="Basic and acidic residues" evidence="1">
    <location>
        <begin position="151"/>
        <end position="160"/>
    </location>
</feature>
<accession>F6FTG7</accession>
<keyword evidence="2" id="KW-1133">Transmembrane helix</keyword>
<evidence type="ECO:0000313" key="3">
    <source>
        <dbReference type="EMBL" id="AEG43160.1"/>
    </source>
</evidence>
<keyword evidence="4" id="KW-1185">Reference proteome</keyword>
<dbReference type="HOGENOM" id="CLU_1576386_0_0_11"/>
<evidence type="ECO:0000313" key="4">
    <source>
        <dbReference type="Proteomes" id="UP000009236"/>
    </source>
</evidence>
<dbReference type="EMBL" id="CP002810">
    <property type="protein sequence ID" value="AEG43160.1"/>
    <property type="molecule type" value="Genomic_DNA"/>
</dbReference>
<gene>
    <name evidence="3" type="ordered locus">Isova_0361</name>
</gene>
<keyword evidence="2" id="KW-0812">Transmembrane</keyword>